<proteinExistence type="predicted"/>
<keyword evidence="1" id="KW-0378">Hydrolase</keyword>
<feature type="signal peptide" evidence="3">
    <location>
        <begin position="1"/>
        <end position="25"/>
    </location>
</feature>
<keyword evidence="2" id="KW-1015">Disulfide bond</keyword>
<organism evidence="4 5">
    <name type="scientific">Puccinia coronata f. sp. avenae</name>
    <dbReference type="NCBI Taxonomy" id="200324"/>
    <lineage>
        <taxon>Eukaryota</taxon>
        <taxon>Fungi</taxon>
        <taxon>Dikarya</taxon>
        <taxon>Basidiomycota</taxon>
        <taxon>Pucciniomycotina</taxon>
        <taxon>Pucciniomycetes</taxon>
        <taxon>Pucciniales</taxon>
        <taxon>Pucciniaceae</taxon>
        <taxon>Puccinia</taxon>
    </lineage>
</organism>
<comment type="caution">
    <text evidence="4">The sequence shown here is derived from an EMBL/GenBank/DDBJ whole genome shotgun (WGS) entry which is preliminary data.</text>
</comment>
<accession>A0A2N5T6S0</accession>
<evidence type="ECO:0000256" key="2">
    <source>
        <dbReference type="ARBA" id="ARBA00023157"/>
    </source>
</evidence>
<keyword evidence="5" id="KW-1185">Reference proteome</keyword>
<protein>
    <recommendedName>
        <fullName evidence="6">Cutinase</fullName>
    </recommendedName>
</protein>
<dbReference type="AlphaFoldDB" id="A0A2N5T6S0"/>
<keyword evidence="3" id="KW-0732">Signal</keyword>
<dbReference type="PANTHER" id="PTHR33630:SF9">
    <property type="entry name" value="CUTINASE 4"/>
    <property type="match status" value="1"/>
</dbReference>
<evidence type="ECO:0008006" key="6">
    <source>
        <dbReference type="Google" id="ProtNLM"/>
    </source>
</evidence>
<sequence>MLFSAGFVAVSLLVKLIIHPHCIRGTPHAEESVAEVISSAEVVQTSPCDTYQIISARGTGEAQSSGSPDYAKLIKIVEATIPGGSNMEIQYSSMAEYIFSPSEGADSAASYLSSQMLKCPNQIYVLLGYSKGAMVITELMNKLSIDENQLAAVVLFGNPFHISGAPQNRCSGTYGSGLASPFAPSIPSEYVPLIYDCCFQWDMVCQTIGIVQPHLKYGGSRDEVKAAAFVTSRLQLKLDRNFS</sequence>
<name>A0A2N5T6S0_9BASI</name>
<dbReference type="STRING" id="200324.A0A2N5T6S0"/>
<dbReference type="InterPro" id="IPR029058">
    <property type="entry name" value="AB_hydrolase_fold"/>
</dbReference>
<feature type="chain" id="PRO_5014730273" description="Cutinase" evidence="3">
    <location>
        <begin position="26"/>
        <end position="243"/>
    </location>
</feature>
<reference evidence="4 5" key="1">
    <citation type="submission" date="2017-11" db="EMBL/GenBank/DDBJ databases">
        <title>De novo assembly and phasing of dikaryotic genomes from two isolates of Puccinia coronata f. sp. avenae, the causal agent of oat crown rust.</title>
        <authorList>
            <person name="Miller M.E."/>
            <person name="Zhang Y."/>
            <person name="Omidvar V."/>
            <person name="Sperschneider J."/>
            <person name="Schwessinger B."/>
            <person name="Raley C."/>
            <person name="Palmer J.M."/>
            <person name="Garnica D."/>
            <person name="Upadhyaya N."/>
            <person name="Rathjen J."/>
            <person name="Taylor J.M."/>
            <person name="Park R.F."/>
            <person name="Dodds P.N."/>
            <person name="Hirsch C.D."/>
            <person name="Kianian S.F."/>
            <person name="Figueroa M."/>
        </authorList>
    </citation>
    <scope>NUCLEOTIDE SEQUENCE [LARGE SCALE GENOMIC DNA]</scope>
    <source>
        <strain evidence="4">12NC29</strain>
    </source>
</reference>
<evidence type="ECO:0000313" key="4">
    <source>
        <dbReference type="EMBL" id="PLW21192.1"/>
    </source>
</evidence>
<dbReference type="SMART" id="SM01110">
    <property type="entry name" value="Cutinase"/>
    <property type="match status" value="1"/>
</dbReference>
<dbReference type="Proteomes" id="UP000235388">
    <property type="component" value="Unassembled WGS sequence"/>
</dbReference>
<dbReference type="OrthoDB" id="2586582at2759"/>
<evidence type="ECO:0000313" key="5">
    <source>
        <dbReference type="Proteomes" id="UP000235388"/>
    </source>
</evidence>
<dbReference type="SUPFAM" id="SSF53474">
    <property type="entry name" value="alpha/beta-Hydrolases"/>
    <property type="match status" value="1"/>
</dbReference>
<evidence type="ECO:0000256" key="1">
    <source>
        <dbReference type="ARBA" id="ARBA00022801"/>
    </source>
</evidence>
<dbReference type="InterPro" id="IPR000675">
    <property type="entry name" value="Cutinase/axe"/>
</dbReference>
<evidence type="ECO:0000256" key="3">
    <source>
        <dbReference type="SAM" id="SignalP"/>
    </source>
</evidence>
<dbReference type="PANTHER" id="PTHR33630">
    <property type="entry name" value="CUTINASE RV1984C-RELATED-RELATED"/>
    <property type="match status" value="1"/>
</dbReference>
<gene>
    <name evidence="4" type="ORF">PCANC_05447</name>
</gene>
<dbReference type="Gene3D" id="3.40.50.1820">
    <property type="entry name" value="alpha/beta hydrolase"/>
    <property type="match status" value="1"/>
</dbReference>
<dbReference type="GO" id="GO:0052689">
    <property type="term" value="F:carboxylic ester hydrolase activity"/>
    <property type="evidence" value="ECO:0007669"/>
    <property type="project" value="UniProtKB-ARBA"/>
</dbReference>
<dbReference type="EMBL" id="PGCJ01000786">
    <property type="protein sequence ID" value="PLW21192.1"/>
    <property type="molecule type" value="Genomic_DNA"/>
</dbReference>
<dbReference type="Pfam" id="PF01083">
    <property type="entry name" value="Cutinase"/>
    <property type="match status" value="1"/>
</dbReference>